<evidence type="ECO:0000313" key="1">
    <source>
        <dbReference type="EMBL" id="QXN75183.1"/>
    </source>
</evidence>
<protein>
    <submittedName>
        <fullName evidence="1">Uncharacterized protein</fullName>
    </submittedName>
</protein>
<reference evidence="1" key="1">
    <citation type="submission" date="2021-04" db="EMBL/GenBank/DDBJ databases">
        <title>Genomes of microviruses identified in yellow-bellied marmot fecal samples.</title>
        <authorList>
            <person name="Varsani A."/>
            <person name="Kraberger S."/>
            <person name="Chatterjee A."/>
            <person name="Richet C."/>
            <person name="Fontenele R.S."/>
            <person name="Schmidlin K."/>
            <person name="Blumstein D.T."/>
        </authorList>
    </citation>
    <scope>NUCLEOTIDE SEQUENCE</scope>
    <source>
        <strain evidence="1">Mar36</strain>
    </source>
</reference>
<accession>A0A8F5MJ83</accession>
<sequence length="126" mass="14428">MAFLELLQIKIVISLPMSKSNPFLKNSAAWRPLTDQAPVYSFRDNVRFDVCLTDSPNIVGIYTDCRALYDHLCANYDVTSVVGVRRRGVHFYGVYLRLEAFIHFVAWNRSVFRYAGGAETCCSFFL</sequence>
<organism evidence="1">
    <name type="scientific">Microvirus mar36</name>
    <dbReference type="NCBI Taxonomy" id="2851170"/>
    <lineage>
        <taxon>Viruses</taxon>
        <taxon>Monodnaviria</taxon>
        <taxon>Sangervirae</taxon>
        <taxon>Phixviricota</taxon>
        <taxon>Malgrandaviricetes</taxon>
        <taxon>Petitvirales</taxon>
        <taxon>Microviridae</taxon>
    </lineage>
</organism>
<dbReference type="EMBL" id="MZ089782">
    <property type="protein sequence ID" value="QXN75183.1"/>
    <property type="molecule type" value="Genomic_DNA"/>
</dbReference>
<proteinExistence type="predicted"/>
<name>A0A8F5MJ83_9VIRU</name>